<dbReference type="PANTHER" id="PTHR23530">
    <property type="entry name" value="TRANSPORT PROTEIN-RELATED"/>
    <property type="match status" value="1"/>
</dbReference>
<dbReference type="InterPro" id="IPR053160">
    <property type="entry name" value="MFS_DHA3_Transporter"/>
</dbReference>
<dbReference type="InterPro" id="IPR020846">
    <property type="entry name" value="MFS_dom"/>
</dbReference>
<feature type="transmembrane region" description="Helical" evidence="4">
    <location>
        <begin position="72"/>
        <end position="90"/>
    </location>
</feature>
<feature type="transmembrane region" description="Helical" evidence="4">
    <location>
        <begin position="134"/>
        <end position="153"/>
    </location>
</feature>
<reference evidence="6 7" key="1">
    <citation type="submission" date="2014-10" db="EMBL/GenBank/DDBJ databases">
        <title>Genome sequencing of Vibrio sinaloensis T08.</title>
        <authorList>
            <person name="Chan K.-G."/>
            <person name="Mohamad N.I."/>
        </authorList>
    </citation>
    <scope>NUCLEOTIDE SEQUENCE [LARGE SCALE GENOMIC DNA]</scope>
    <source>
        <strain evidence="6 7">T08</strain>
    </source>
</reference>
<protein>
    <submittedName>
        <fullName evidence="6">MFS transporter</fullName>
    </submittedName>
</protein>
<name>A0A0A5I0B6_PHOS4</name>
<dbReference type="PANTHER" id="PTHR23530:SF1">
    <property type="entry name" value="PERMEASE, MAJOR FACILITATOR SUPERFAMILY-RELATED"/>
    <property type="match status" value="1"/>
</dbReference>
<sequence length="421" mass="45807">MSQQQLIRCYATQQAFHWFITGMLIPVLILIFQSRELSLTDIGLVMAVWIGTTTLLEIPLGSAADRFGRRKTYLLSLLLSMLGVLVLLFASTISSVLASAILLGAARAVYSGTLDAWFYDAYQLSAGPLSYHDALARINLMVTVGLALGSLVGGGLPDVALHHHQWFESKYDLNLILIVAATGVLFMVTLTLIPSEAPSLTQQKPSQQNSLISTCVQALNEAFRHDVLKRVMQTTLVFGVVLSSVENFWQPYLANIMSDDTASTLIYGVISALYFLMAAAASWCSVKVLRWFCGSHRMLLLASRLSAGVVLLLVATTTQVVSFSLAYLVFFFLFTLGENSQMVLVNDNTKAEFRSTMLSISSFVVTCGGMIASLGFGYLSDHFGISASWSVAALLLVVSSFGFIRIPAQMSRTNGVVESGR</sequence>
<dbReference type="EMBL" id="JRWP01000004">
    <property type="protein sequence ID" value="KGY09965.1"/>
    <property type="molecule type" value="Genomic_DNA"/>
</dbReference>
<dbReference type="InterPro" id="IPR011701">
    <property type="entry name" value="MFS"/>
</dbReference>
<comment type="caution">
    <text evidence="6">The sequence shown here is derived from an EMBL/GenBank/DDBJ whole genome shotgun (WGS) entry which is preliminary data.</text>
</comment>
<dbReference type="Gene3D" id="1.20.1250.20">
    <property type="entry name" value="MFS general substrate transporter like domains"/>
    <property type="match status" value="1"/>
</dbReference>
<dbReference type="Pfam" id="PF07690">
    <property type="entry name" value="MFS_1"/>
    <property type="match status" value="1"/>
</dbReference>
<feature type="transmembrane region" description="Helical" evidence="4">
    <location>
        <begin position="173"/>
        <end position="193"/>
    </location>
</feature>
<evidence type="ECO:0000259" key="5">
    <source>
        <dbReference type="PROSITE" id="PS50850"/>
    </source>
</evidence>
<evidence type="ECO:0000256" key="1">
    <source>
        <dbReference type="ARBA" id="ARBA00022692"/>
    </source>
</evidence>
<organism evidence="6 7">
    <name type="scientific">Photobacterium sp. (strain ATCC 43367)</name>
    <dbReference type="NCBI Taxonomy" id="379097"/>
    <lineage>
        <taxon>Bacteria</taxon>
        <taxon>Pseudomonadati</taxon>
        <taxon>Pseudomonadota</taxon>
        <taxon>Gammaproteobacteria</taxon>
        <taxon>Vibrionales</taxon>
        <taxon>Vibrionaceae</taxon>
        <taxon>Vibrio</taxon>
        <taxon>Vibrio oreintalis group</taxon>
    </lineage>
</organism>
<evidence type="ECO:0000313" key="7">
    <source>
        <dbReference type="Proteomes" id="UP000030451"/>
    </source>
</evidence>
<feature type="transmembrane region" description="Helical" evidence="4">
    <location>
        <begin position="298"/>
        <end position="314"/>
    </location>
</feature>
<gene>
    <name evidence="6" type="ORF">NM06_03355</name>
</gene>
<dbReference type="Proteomes" id="UP000030451">
    <property type="component" value="Unassembled WGS sequence"/>
</dbReference>
<evidence type="ECO:0000256" key="4">
    <source>
        <dbReference type="SAM" id="Phobius"/>
    </source>
</evidence>
<dbReference type="SUPFAM" id="SSF103473">
    <property type="entry name" value="MFS general substrate transporter"/>
    <property type="match status" value="1"/>
</dbReference>
<proteinExistence type="predicted"/>
<dbReference type="STRING" id="379097.SE23_07145"/>
<dbReference type="RefSeq" id="WP_038187988.1">
    <property type="nucleotide sequence ID" value="NZ_JRWP01000004.1"/>
</dbReference>
<feature type="transmembrane region" description="Helical" evidence="4">
    <location>
        <begin position="358"/>
        <end position="379"/>
    </location>
</feature>
<evidence type="ECO:0000256" key="2">
    <source>
        <dbReference type="ARBA" id="ARBA00022989"/>
    </source>
</evidence>
<accession>A0A0A5I0B6</accession>
<feature type="transmembrane region" description="Helical" evidence="4">
    <location>
        <begin position="320"/>
        <end position="337"/>
    </location>
</feature>
<evidence type="ECO:0000256" key="3">
    <source>
        <dbReference type="ARBA" id="ARBA00023136"/>
    </source>
</evidence>
<keyword evidence="1 4" id="KW-0812">Transmembrane</keyword>
<dbReference type="PROSITE" id="PS50850">
    <property type="entry name" value="MFS"/>
    <property type="match status" value="1"/>
</dbReference>
<dbReference type="InterPro" id="IPR036259">
    <property type="entry name" value="MFS_trans_sf"/>
</dbReference>
<feature type="domain" description="Major facilitator superfamily (MFS) profile" evidence="5">
    <location>
        <begin position="1"/>
        <end position="410"/>
    </location>
</feature>
<dbReference type="GO" id="GO:0022857">
    <property type="term" value="F:transmembrane transporter activity"/>
    <property type="evidence" value="ECO:0007669"/>
    <property type="project" value="InterPro"/>
</dbReference>
<feature type="transmembrane region" description="Helical" evidence="4">
    <location>
        <begin position="385"/>
        <end position="404"/>
    </location>
</feature>
<feature type="transmembrane region" description="Helical" evidence="4">
    <location>
        <begin position="265"/>
        <end position="286"/>
    </location>
</feature>
<dbReference type="AlphaFoldDB" id="A0A0A5I0B6"/>
<evidence type="ECO:0000313" key="6">
    <source>
        <dbReference type="EMBL" id="KGY09965.1"/>
    </source>
</evidence>
<feature type="transmembrane region" description="Helical" evidence="4">
    <location>
        <begin position="39"/>
        <end position="60"/>
    </location>
</feature>
<keyword evidence="3 4" id="KW-0472">Membrane</keyword>
<feature type="transmembrane region" description="Helical" evidence="4">
    <location>
        <begin position="15"/>
        <end position="33"/>
    </location>
</feature>
<keyword evidence="2 4" id="KW-1133">Transmembrane helix</keyword>